<protein>
    <recommendedName>
        <fullName evidence="2">Mos1 transposase HTH domain-containing protein</fullName>
    </recommendedName>
</protein>
<dbReference type="AlphaFoldDB" id="A0A0K8UFI2"/>
<sequence length="118" mass="13745">YGDSVLSKIQAYEWYKVFKDGREITEDMPRTGRLSTSSTDKLIKQVKDMLLENHHRSVKEIPRELDISSECVRINLVYILSVLARLASIFFKNSTIMTEFKAKKVNCRSADLVFNRIR</sequence>
<dbReference type="PANTHER" id="PTHR46060">
    <property type="entry name" value="MARINER MOS1 TRANSPOSASE-LIKE PROTEIN"/>
    <property type="match status" value="1"/>
</dbReference>
<name>A0A0K8UFI2_BACLA</name>
<proteinExistence type="predicted"/>
<gene>
    <name evidence="1" type="primary">YK006_3</name>
    <name evidence="1" type="ORF">c4_g1_i2</name>
</gene>
<feature type="non-terminal residue" evidence="1">
    <location>
        <position position="1"/>
    </location>
</feature>
<evidence type="ECO:0000313" key="1">
    <source>
        <dbReference type="EMBL" id="JAI25336.1"/>
    </source>
</evidence>
<accession>A0A0K8UFI2</accession>
<organism evidence="1">
    <name type="scientific">Bactrocera latifrons</name>
    <name type="common">Malaysian fruit fly</name>
    <name type="synonym">Chaetodacus latifrons</name>
    <dbReference type="NCBI Taxonomy" id="174628"/>
    <lineage>
        <taxon>Eukaryota</taxon>
        <taxon>Metazoa</taxon>
        <taxon>Ecdysozoa</taxon>
        <taxon>Arthropoda</taxon>
        <taxon>Hexapoda</taxon>
        <taxon>Insecta</taxon>
        <taxon>Pterygota</taxon>
        <taxon>Neoptera</taxon>
        <taxon>Endopterygota</taxon>
        <taxon>Diptera</taxon>
        <taxon>Brachycera</taxon>
        <taxon>Muscomorpha</taxon>
        <taxon>Tephritoidea</taxon>
        <taxon>Tephritidae</taxon>
        <taxon>Bactrocera</taxon>
        <taxon>Bactrocera</taxon>
    </lineage>
</organism>
<dbReference type="InterPro" id="IPR052709">
    <property type="entry name" value="Transposase-MT_Hybrid"/>
</dbReference>
<dbReference type="EMBL" id="GDHF01026978">
    <property type="protein sequence ID" value="JAI25336.1"/>
    <property type="molecule type" value="Transcribed_RNA"/>
</dbReference>
<evidence type="ECO:0008006" key="2">
    <source>
        <dbReference type="Google" id="ProtNLM"/>
    </source>
</evidence>
<dbReference type="PANTHER" id="PTHR46060:SF1">
    <property type="entry name" value="MARINER MOS1 TRANSPOSASE-LIKE PROTEIN"/>
    <property type="match status" value="1"/>
</dbReference>
<dbReference type="OrthoDB" id="6118231at2759"/>
<reference evidence="1" key="1">
    <citation type="submission" date="2015-06" db="EMBL/GenBank/DDBJ databases">
        <authorList>
            <person name="Hoefler B.C."/>
            <person name="Straight P.D."/>
        </authorList>
    </citation>
    <scope>NUCLEOTIDE SEQUENCE</scope>
</reference>